<proteinExistence type="inferred from homology"/>
<name>A0AAE3NWG3_9RHOB</name>
<keyword evidence="3 7" id="KW-0812">Transmembrane</keyword>
<feature type="transmembrane region" description="Helical" evidence="7">
    <location>
        <begin position="114"/>
        <end position="135"/>
    </location>
</feature>
<dbReference type="PANTHER" id="PTHR30625">
    <property type="entry name" value="PROTEIN TOLQ"/>
    <property type="match status" value="1"/>
</dbReference>
<comment type="similarity">
    <text evidence="6">Belongs to the exbB/tolQ family.</text>
</comment>
<dbReference type="GO" id="GO:0017038">
    <property type="term" value="P:protein import"/>
    <property type="evidence" value="ECO:0007669"/>
    <property type="project" value="TreeGrafter"/>
</dbReference>
<evidence type="ECO:0000313" key="9">
    <source>
        <dbReference type="EMBL" id="MDF0603286.1"/>
    </source>
</evidence>
<keyword evidence="6" id="KW-0813">Transport</keyword>
<dbReference type="Proteomes" id="UP001220964">
    <property type="component" value="Unassembled WGS sequence"/>
</dbReference>
<keyword evidence="5 7" id="KW-0472">Membrane</keyword>
<keyword evidence="10" id="KW-1185">Reference proteome</keyword>
<keyword evidence="2" id="KW-1003">Cell membrane</keyword>
<evidence type="ECO:0000256" key="4">
    <source>
        <dbReference type="ARBA" id="ARBA00022989"/>
    </source>
</evidence>
<reference evidence="9" key="1">
    <citation type="submission" date="2023-03" db="EMBL/GenBank/DDBJ databases">
        <title>Multiphase analysis and comparison of six strains from genera Psychromarinibacter, Lutimaribacter, and Maritimibacter, including a novel species: Psychromarinibacter sediminicola sp. nov.</title>
        <authorList>
            <person name="Wang Y.-H."/>
            <person name="Ye M.-Q."/>
            <person name="Du Z.-J."/>
        </authorList>
    </citation>
    <scope>NUCLEOTIDE SEQUENCE</scope>
    <source>
        <strain evidence="9">C21-152</strain>
    </source>
</reference>
<comment type="caution">
    <text evidence="9">The sequence shown here is derived from an EMBL/GenBank/DDBJ whole genome shotgun (WGS) entry which is preliminary data.</text>
</comment>
<accession>A0AAE3NWG3</accession>
<keyword evidence="4 7" id="KW-1133">Transmembrane helix</keyword>
<keyword evidence="6" id="KW-0653">Protein transport</keyword>
<dbReference type="InterPro" id="IPR002898">
    <property type="entry name" value="MotA_ExbB_proton_chnl"/>
</dbReference>
<protein>
    <submittedName>
        <fullName evidence="9">MotA/TolQ/ExbB proton channel family protein</fullName>
    </submittedName>
</protein>
<sequence length="222" mass="23227">MWTALQDRLAGILDLGGPVVALLMALSVLSLAVILYKLWQFGAAGVGRHRGLRRALEEIDRAQPGRASATLRGSRSHLAPVLLRALEAPEEAAKERIEAEAAARLDRLETGFRILDSIAQIAPLLGLFGTVLGMIDAFQALQDAGASVDPSTLAGGIWVALLTTAAGLAVSMPTTLLLTFLESRVARERALAEIAVETLFAPLPERASAPLGSRAGAAAHAG</sequence>
<feature type="transmembrane region" description="Helical" evidence="7">
    <location>
        <begin position="155"/>
        <end position="181"/>
    </location>
</feature>
<dbReference type="GO" id="GO:0005886">
    <property type="term" value="C:plasma membrane"/>
    <property type="evidence" value="ECO:0007669"/>
    <property type="project" value="UniProtKB-SubCell"/>
</dbReference>
<dbReference type="InterPro" id="IPR050790">
    <property type="entry name" value="ExbB/TolQ_transport"/>
</dbReference>
<dbReference type="PANTHER" id="PTHR30625:SF11">
    <property type="entry name" value="MOTA_TOLQ_EXBB PROTON CHANNEL DOMAIN-CONTAINING PROTEIN"/>
    <property type="match status" value="1"/>
</dbReference>
<dbReference type="AlphaFoldDB" id="A0AAE3NWG3"/>
<dbReference type="EMBL" id="JARGYC010000085">
    <property type="protein sequence ID" value="MDF0603286.1"/>
    <property type="molecule type" value="Genomic_DNA"/>
</dbReference>
<feature type="domain" description="MotA/TolQ/ExbB proton channel" evidence="8">
    <location>
        <begin position="79"/>
        <end position="190"/>
    </location>
</feature>
<evidence type="ECO:0000256" key="1">
    <source>
        <dbReference type="ARBA" id="ARBA00004651"/>
    </source>
</evidence>
<evidence type="ECO:0000313" key="10">
    <source>
        <dbReference type="Proteomes" id="UP001220964"/>
    </source>
</evidence>
<dbReference type="RefSeq" id="WP_275569416.1">
    <property type="nucleotide sequence ID" value="NZ_JARGYC010000085.1"/>
</dbReference>
<evidence type="ECO:0000259" key="8">
    <source>
        <dbReference type="Pfam" id="PF01618"/>
    </source>
</evidence>
<evidence type="ECO:0000256" key="3">
    <source>
        <dbReference type="ARBA" id="ARBA00022692"/>
    </source>
</evidence>
<evidence type="ECO:0000256" key="7">
    <source>
        <dbReference type="SAM" id="Phobius"/>
    </source>
</evidence>
<comment type="subcellular location">
    <subcellularLocation>
        <location evidence="1">Cell membrane</location>
        <topology evidence="1">Multi-pass membrane protein</topology>
    </subcellularLocation>
    <subcellularLocation>
        <location evidence="6">Membrane</location>
        <topology evidence="6">Multi-pass membrane protein</topology>
    </subcellularLocation>
</comment>
<evidence type="ECO:0000256" key="6">
    <source>
        <dbReference type="RuleBase" id="RU004057"/>
    </source>
</evidence>
<evidence type="ECO:0000256" key="2">
    <source>
        <dbReference type="ARBA" id="ARBA00022475"/>
    </source>
</evidence>
<dbReference type="Pfam" id="PF01618">
    <property type="entry name" value="MotA_ExbB"/>
    <property type="match status" value="1"/>
</dbReference>
<gene>
    <name evidence="9" type="ORF">P1J78_21360</name>
</gene>
<feature type="transmembrane region" description="Helical" evidence="7">
    <location>
        <begin position="20"/>
        <end position="39"/>
    </location>
</feature>
<evidence type="ECO:0000256" key="5">
    <source>
        <dbReference type="ARBA" id="ARBA00023136"/>
    </source>
</evidence>
<organism evidence="9 10">
    <name type="scientific">Psychromarinibacter sediminicola</name>
    <dbReference type="NCBI Taxonomy" id="3033385"/>
    <lineage>
        <taxon>Bacteria</taxon>
        <taxon>Pseudomonadati</taxon>
        <taxon>Pseudomonadota</taxon>
        <taxon>Alphaproteobacteria</taxon>
        <taxon>Rhodobacterales</taxon>
        <taxon>Paracoccaceae</taxon>
        <taxon>Psychromarinibacter</taxon>
    </lineage>
</organism>